<name>A0ABY5C2S3_9LACO</name>
<sequence>MNIALIGAGPRGILILANLQRHSSANQHLHVDWFDPAPIGGAVWDPGQDPTLIMNSPAQLVTLYNDYDQAAPSGPTFYQWTQAAATQLFLQHKRFNPEIAASATALQANDYAPRALFGAYAQWVTEQLLAKLPAGLTVTYHQTAVTNLTRQPAGYLVHTATATYPADQIVLSTGNTSNQPSPAETALADYGTDHGLRYLGPKLPNQADLMAVQPHQPVIIRGLGLSFFDYVTKLTTGRGGHFTETSAHQLEYHPSGQEPQIIAGSRRGVPYYPKPINQDQVGETHPHYFLTPANIDQHLVNGHLPGPVFLELLQAEIELRYYQILLANQDQSEKTINDFTNGFVTAPDRAQFVQSAGIPADKRWNWDTILNPVAGTKIETTQTYQQTLLKWMDQIMADAQQGSHQAPITGALTLVIELRPLLQQLVITGTFTPDDYVHDFVGRFVPSSSFLTAGPPLLRYRQLAALIKAQIVTIVGPQLRIVGAQQQFNAFSHFYPHERFHAQALLEARVPNQNLERTASPLLKNLRQQGLVRPASLPLQTGQLFQSGAIDVDLATYQARQADGSSMPGLFIWGLPLSGLEWMTTALPHPVANDHNFAVANLITKQVLAHQ</sequence>
<evidence type="ECO:0000313" key="2">
    <source>
        <dbReference type="EMBL" id="USS93082.1"/>
    </source>
</evidence>
<dbReference type="PANTHER" id="PTHR40254">
    <property type="entry name" value="BLR0577 PROTEIN"/>
    <property type="match status" value="1"/>
</dbReference>
<dbReference type="PANTHER" id="PTHR40254:SF1">
    <property type="entry name" value="BLR0577 PROTEIN"/>
    <property type="match status" value="1"/>
</dbReference>
<dbReference type="Pfam" id="PF13454">
    <property type="entry name" value="NAD_binding_9"/>
    <property type="match status" value="1"/>
</dbReference>
<dbReference type="InterPro" id="IPR036188">
    <property type="entry name" value="FAD/NAD-bd_sf"/>
</dbReference>
<protein>
    <submittedName>
        <fullName evidence="2">FAD/NAD(P)-binding protein</fullName>
    </submittedName>
</protein>
<evidence type="ECO:0000313" key="3">
    <source>
        <dbReference type="Proteomes" id="UP001057532"/>
    </source>
</evidence>
<dbReference type="InterPro" id="IPR038732">
    <property type="entry name" value="HpyO/CreE_NAD-binding"/>
</dbReference>
<evidence type="ECO:0000259" key="1">
    <source>
        <dbReference type="Pfam" id="PF13454"/>
    </source>
</evidence>
<organism evidence="2 3">
    <name type="scientific">Fructilactobacillus ixorae</name>
    <dbReference type="NCBI Taxonomy" id="1750535"/>
    <lineage>
        <taxon>Bacteria</taxon>
        <taxon>Bacillati</taxon>
        <taxon>Bacillota</taxon>
        <taxon>Bacilli</taxon>
        <taxon>Lactobacillales</taxon>
        <taxon>Lactobacillaceae</taxon>
        <taxon>Fructilactobacillus</taxon>
    </lineage>
</organism>
<gene>
    <name evidence="2" type="ORF">M8332_05655</name>
</gene>
<keyword evidence="3" id="KW-1185">Reference proteome</keyword>
<feature type="domain" description="FAD-dependent urate hydroxylase HpyO/Asp monooxygenase CreE-like FAD/NAD(P)-binding" evidence="1">
    <location>
        <begin position="4"/>
        <end position="175"/>
    </location>
</feature>
<dbReference type="Gene3D" id="3.50.50.60">
    <property type="entry name" value="FAD/NAD(P)-binding domain"/>
    <property type="match status" value="1"/>
</dbReference>
<accession>A0ABY5C2S3</accession>
<dbReference type="EMBL" id="CP097478">
    <property type="protein sequence ID" value="USS93082.1"/>
    <property type="molecule type" value="Genomic_DNA"/>
</dbReference>
<reference evidence="2" key="1">
    <citation type="submission" date="2022-05" db="EMBL/GenBank/DDBJ databases">
        <authorList>
            <person name="Oliphant S.A."/>
            <person name="Watson-Haigh N.S."/>
            <person name="Sumby K.M."/>
            <person name="Gardner J.M."/>
            <person name="Jiranek V."/>
        </authorList>
    </citation>
    <scope>NUCLEOTIDE SEQUENCE</scope>
    <source>
        <strain evidence="2">Ru20-1</strain>
    </source>
</reference>
<dbReference type="InterPro" id="IPR052189">
    <property type="entry name" value="L-asp_N-monooxygenase_NS-form"/>
</dbReference>
<dbReference type="RefSeq" id="WP_252779850.1">
    <property type="nucleotide sequence ID" value="NZ_CP097478.1"/>
</dbReference>
<dbReference type="Proteomes" id="UP001057532">
    <property type="component" value="Chromosome"/>
</dbReference>
<dbReference type="SUPFAM" id="SSF51905">
    <property type="entry name" value="FAD/NAD(P)-binding domain"/>
    <property type="match status" value="1"/>
</dbReference>
<proteinExistence type="predicted"/>